<evidence type="ECO:0000313" key="4">
    <source>
        <dbReference type="Proteomes" id="UP000469430"/>
    </source>
</evidence>
<dbReference type="AlphaFoldDB" id="A0A6I4TXN0"/>
<dbReference type="RefSeq" id="WP_161391533.1">
    <property type="nucleotide sequence ID" value="NZ_JBHSCP010000001.1"/>
</dbReference>
<dbReference type="Proteomes" id="UP000469430">
    <property type="component" value="Unassembled WGS sequence"/>
</dbReference>
<dbReference type="EMBL" id="WTYJ01000002">
    <property type="protein sequence ID" value="MXO99841.1"/>
    <property type="molecule type" value="Genomic_DNA"/>
</dbReference>
<accession>A0A6I4TXN0</accession>
<evidence type="ECO:0000313" key="3">
    <source>
        <dbReference type="EMBL" id="MXO99841.1"/>
    </source>
</evidence>
<name>A0A6I4TXN0_9SPHN</name>
<protein>
    <recommendedName>
        <fullName evidence="2">PepSY domain-containing protein</fullName>
    </recommendedName>
</protein>
<feature type="domain" description="PepSY" evidence="2">
    <location>
        <begin position="47"/>
        <end position="101"/>
    </location>
</feature>
<dbReference type="Pfam" id="PF03413">
    <property type="entry name" value="PepSY"/>
    <property type="match status" value="1"/>
</dbReference>
<reference evidence="3 4" key="1">
    <citation type="submission" date="2019-12" db="EMBL/GenBank/DDBJ databases">
        <title>Genomic-based taxomic classification of the family Erythrobacteraceae.</title>
        <authorList>
            <person name="Xu L."/>
        </authorList>
    </citation>
    <scope>NUCLEOTIDE SEQUENCE [LARGE SCALE GENOMIC DNA]</scope>
    <source>
        <strain evidence="3 4">S36</strain>
    </source>
</reference>
<evidence type="ECO:0000259" key="2">
    <source>
        <dbReference type="Pfam" id="PF03413"/>
    </source>
</evidence>
<feature type="chain" id="PRO_5026217662" description="PepSY domain-containing protein" evidence="1">
    <location>
        <begin position="25"/>
        <end position="103"/>
    </location>
</feature>
<sequence length="103" mass="11245">MRLLQSAFLLAATGLLCATPPAAAMDRDEAARVRTAVARGQILPLPRILAIARARVPGSMLEVELDQRGRRLVYEVKILTRSGRVVEIAINARNGRILSVEDD</sequence>
<keyword evidence="1" id="KW-0732">Signal</keyword>
<evidence type="ECO:0000256" key="1">
    <source>
        <dbReference type="SAM" id="SignalP"/>
    </source>
</evidence>
<dbReference type="InterPro" id="IPR025711">
    <property type="entry name" value="PepSY"/>
</dbReference>
<gene>
    <name evidence="3" type="ORF">GRI97_12680</name>
</gene>
<keyword evidence="4" id="KW-1185">Reference proteome</keyword>
<feature type="signal peptide" evidence="1">
    <location>
        <begin position="1"/>
        <end position="24"/>
    </location>
</feature>
<organism evidence="3 4">
    <name type="scientific">Croceibacterium xixiisoli</name>
    <dbReference type="NCBI Taxonomy" id="1476466"/>
    <lineage>
        <taxon>Bacteria</taxon>
        <taxon>Pseudomonadati</taxon>
        <taxon>Pseudomonadota</taxon>
        <taxon>Alphaproteobacteria</taxon>
        <taxon>Sphingomonadales</taxon>
        <taxon>Erythrobacteraceae</taxon>
        <taxon>Croceibacterium</taxon>
    </lineage>
</organism>
<comment type="caution">
    <text evidence="3">The sequence shown here is derived from an EMBL/GenBank/DDBJ whole genome shotgun (WGS) entry which is preliminary data.</text>
</comment>
<proteinExistence type="predicted"/>
<dbReference type="Gene3D" id="3.10.450.40">
    <property type="match status" value="1"/>
</dbReference>
<dbReference type="OrthoDB" id="8478748at2"/>